<feature type="compositionally biased region" description="Low complexity" evidence="3">
    <location>
        <begin position="13"/>
        <end position="36"/>
    </location>
</feature>
<evidence type="ECO:0000256" key="1">
    <source>
        <dbReference type="ARBA" id="ARBA00021994"/>
    </source>
</evidence>
<dbReference type="InterPro" id="IPR011107">
    <property type="entry name" value="PPI_Ypi1"/>
</dbReference>
<keyword evidence="5" id="KW-1185">Reference proteome</keyword>
<feature type="compositionally biased region" description="Basic residues" evidence="3">
    <location>
        <begin position="100"/>
        <end position="110"/>
    </location>
</feature>
<dbReference type="PANTHER" id="PTHR20835">
    <property type="entry name" value="E3 UBIQUITIN-PROTEIN LIGASE PPP1R11-RELATED"/>
    <property type="match status" value="1"/>
</dbReference>
<sequence length="155" mass="17481">MADSMQSPPNTGIQQQTTSVTIVETESEQSQEVSTVRLRLKKPANDKKVQWSNETVDNEDMNKKKSNCCCIYTKPRSIEEESSSSSSSESEDEECEHCKGHIKKKKKKHSHNSDHDHKHHSKEKMLTAVDSASSSSKPGNDEKIPEHKEENGRTN</sequence>
<dbReference type="GO" id="GO:0008157">
    <property type="term" value="F:protein phosphatase 1 binding"/>
    <property type="evidence" value="ECO:0007669"/>
    <property type="project" value="TreeGrafter"/>
</dbReference>
<organism evidence="4 5">
    <name type="scientific">Henosepilachna vigintioctopunctata</name>
    <dbReference type="NCBI Taxonomy" id="420089"/>
    <lineage>
        <taxon>Eukaryota</taxon>
        <taxon>Metazoa</taxon>
        <taxon>Ecdysozoa</taxon>
        <taxon>Arthropoda</taxon>
        <taxon>Hexapoda</taxon>
        <taxon>Insecta</taxon>
        <taxon>Pterygota</taxon>
        <taxon>Neoptera</taxon>
        <taxon>Endopterygota</taxon>
        <taxon>Coleoptera</taxon>
        <taxon>Polyphaga</taxon>
        <taxon>Cucujiformia</taxon>
        <taxon>Coccinelloidea</taxon>
        <taxon>Coccinellidae</taxon>
        <taxon>Epilachninae</taxon>
        <taxon>Epilachnini</taxon>
        <taxon>Henosepilachna</taxon>
    </lineage>
</organism>
<dbReference type="Proteomes" id="UP001431783">
    <property type="component" value="Unassembled WGS sequence"/>
</dbReference>
<evidence type="ECO:0000313" key="5">
    <source>
        <dbReference type="Proteomes" id="UP001431783"/>
    </source>
</evidence>
<feature type="region of interest" description="Disordered" evidence="3">
    <location>
        <begin position="1"/>
        <end position="61"/>
    </location>
</feature>
<comment type="caution">
    <text evidence="4">The sequence shown here is derived from an EMBL/GenBank/DDBJ whole genome shotgun (WGS) entry which is preliminary data.</text>
</comment>
<dbReference type="AlphaFoldDB" id="A0AAW1TN23"/>
<dbReference type="EMBL" id="JARQZJ010000014">
    <property type="protein sequence ID" value="KAK9872922.1"/>
    <property type="molecule type" value="Genomic_DNA"/>
</dbReference>
<feature type="compositionally biased region" description="Polar residues" evidence="3">
    <location>
        <begin position="1"/>
        <end position="12"/>
    </location>
</feature>
<proteinExistence type="predicted"/>
<evidence type="ECO:0000256" key="3">
    <source>
        <dbReference type="SAM" id="MobiDB-lite"/>
    </source>
</evidence>
<reference evidence="4 5" key="1">
    <citation type="submission" date="2023-03" db="EMBL/GenBank/DDBJ databases">
        <title>Genome insight into feeding habits of ladybird beetles.</title>
        <authorList>
            <person name="Li H.-S."/>
            <person name="Huang Y.-H."/>
            <person name="Pang H."/>
        </authorList>
    </citation>
    <scope>NUCLEOTIDE SEQUENCE [LARGE SCALE GENOMIC DNA]</scope>
    <source>
        <strain evidence="4">SYSU_2023b</strain>
        <tissue evidence="4">Whole body</tissue>
    </source>
</reference>
<evidence type="ECO:0000313" key="4">
    <source>
        <dbReference type="EMBL" id="KAK9872922.1"/>
    </source>
</evidence>
<feature type="region of interest" description="Disordered" evidence="3">
    <location>
        <begin position="77"/>
        <end position="155"/>
    </location>
</feature>
<gene>
    <name evidence="4" type="ORF">WA026_020274</name>
</gene>
<accession>A0AAW1TN23</accession>
<dbReference type="Pfam" id="PF07491">
    <property type="entry name" value="PPI_Ypi1"/>
    <property type="match status" value="1"/>
</dbReference>
<dbReference type="PANTHER" id="PTHR20835:SF0">
    <property type="entry name" value="E3 UBIQUITIN-PROTEIN LIGASE PPP1R11"/>
    <property type="match status" value="1"/>
</dbReference>
<evidence type="ECO:0000256" key="2">
    <source>
        <dbReference type="ARBA" id="ARBA00031039"/>
    </source>
</evidence>
<dbReference type="GO" id="GO:0004865">
    <property type="term" value="F:protein serine/threonine phosphatase inhibitor activity"/>
    <property type="evidence" value="ECO:0007669"/>
    <property type="project" value="InterPro"/>
</dbReference>
<name>A0AAW1TN23_9CUCU</name>
<dbReference type="GO" id="GO:0005634">
    <property type="term" value="C:nucleus"/>
    <property type="evidence" value="ECO:0007669"/>
    <property type="project" value="TreeGrafter"/>
</dbReference>
<protein>
    <recommendedName>
        <fullName evidence="1">E3 ubiquitin-protein ligase PPP1R11</fullName>
    </recommendedName>
    <alternativeName>
        <fullName evidence="2">Protein phosphatase 1 regulatory subunit 11</fullName>
    </alternativeName>
</protein>
<feature type="compositionally biased region" description="Basic and acidic residues" evidence="3">
    <location>
        <begin position="139"/>
        <end position="155"/>
    </location>
</feature>